<feature type="region of interest" description="Disordered" evidence="1">
    <location>
        <begin position="1"/>
        <end position="44"/>
    </location>
</feature>
<protein>
    <submittedName>
        <fullName evidence="2">Uncharacterized protein</fullName>
    </submittedName>
</protein>
<comment type="caution">
    <text evidence="2">The sequence shown here is derived from an EMBL/GenBank/DDBJ whole genome shotgun (WGS) entry which is preliminary data.</text>
</comment>
<dbReference type="HOGENOM" id="CLU_812997_0_0_11"/>
<dbReference type="InterPro" id="IPR018561">
    <property type="entry name" value="AosR"/>
</dbReference>
<organism evidence="2 3">
    <name type="scientific">Candidatus Neomicrothrix parvicella RN1</name>
    <dbReference type="NCBI Taxonomy" id="1229780"/>
    <lineage>
        <taxon>Bacteria</taxon>
        <taxon>Bacillati</taxon>
        <taxon>Actinomycetota</taxon>
        <taxon>Acidimicrobiia</taxon>
        <taxon>Acidimicrobiales</taxon>
        <taxon>Microthrixaceae</taxon>
        <taxon>Candidatus Neomicrothrix</taxon>
    </lineage>
</organism>
<dbReference type="Pfam" id="PF09438">
    <property type="entry name" value="DUF2017"/>
    <property type="match status" value="1"/>
</dbReference>
<dbReference type="Proteomes" id="UP000018291">
    <property type="component" value="Unassembled WGS sequence"/>
</dbReference>
<name>R4Z251_9ACTN</name>
<dbReference type="STRING" id="1229780.BN381_450061"/>
<reference evidence="2 3" key="1">
    <citation type="journal article" date="2013" name="ISME J.">
        <title>Metabolic model for the filamentous 'Candidatus Microthrix parvicella' based on genomic and metagenomic analyses.</title>
        <authorList>
            <person name="Jon McIlroy S."/>
            <person name="Kristiansen R."/>
            <person name="Albertsen M."/>
            <person name="Michael Karst S."/>
            <person name="Rossetti S."/>
            <person name="Lund Nielsen J."/>
            <person name="Tandoi V."/>
            <person name="James Seviour R."/>
            <person name="Nielsen P.H."/>
        </authorList>
    </citation>
    <scope>NUCLEOTIDE SEQUENCE [LARGE SCALE GENOMIC DNA]</scope>
    <source>
        <strain evidence="2 3">RN1</strain>
    </source>
</reference>
<sequence length="341" mass="37176">MTEPGAPPDGERPWFVPVMTAEGPDGAWGDNVQDDAEAASGNDAVEHDDAADDAADGLSGVAPGTTLAWSGWAIDEQLPDRLCAVTRSLAHRLTQELPELAHQNPEGGQHFNHQQLMAAMEHALGTLAEVCDGRTLAGEDLGAAFGAAHDGAVIAAIVAATTDESAVAQQGRWLQRTSEEFHHAMWRRFVPMDDGRFRVRLRRGERVLVARVLAEQQQRLAEDTPDLAPLFPPGYGDVDPDAAIRSAEFASLTRDDLMMGRRNALQSMQASLGERIIDADTLAAWMRTFNDVRLVMGTNLEIDHDEQPPPVPWDPTFPAWRSYSLLGNLVHEAVMALRTQL</sequence>
<evidence type="ECO:0000313" key="2">
    <source>
        <dbReference type="EMBL" id="CCM64750.1"/>
    </source>
</evidence>
<dbReference type="AlphaFoldDB" id="R4Z251"/>
<gene>
    <name evidence="2" type="ORF">BN381_450061</name>
</gene>
<dbReference type="EMBL" id="CANL01000040">
    <property type="protein sequence ID" value="CCM64750.1"/>
    <property type="molecule type" value="Genomic_DNA"/>
</dbReference>
<keyword evidence="3" id="KW-1185">Reference proteome</keyword>
<evidence type="ECO:0000256" key="1">
    <source>
        <dbReference type="SAM" id="MobiDB-lite"/>
    </source>
</evidence>
<accession>R4Z251</accession>
<evidence type="ECO:0000313" key="3">
    <source>
        <dbReference type="Proteomes" id="UP000018291"/>
    </source>
</evidence>
<proteinExistence type="predicted"/>